<dbReference type="Proteomes" id="UP000252266">
    <property type="component" value="Unassembled WGS sequence"/>
</dbReference>
<dbReference type="PRINTS" id="PR00039">
    <property type="entry name" value="HTHLYSR"/>
</dbReference>
<dbReference type="PROSITE" id="PS50931">
    <property type="entry name" value="HTH_LYSR"/>
    <property type="match status" value="1"/>
</dbReference>
<dbReference type="FunFam" id="1.10.10.10:FF:000001">
    <property type="entry name" value="LysR family transcriptional regulator"/>
    <property type="match status" value="1"/>
</dbReference>
<dbReference type="Gene3D" id="1.10.10.10">
    <property type="entry name" value="Winged helix-like DNA-binding domain superfamily/Winged helix DNA-binding domain"/>
    <property type="match status" value="1"/>
</dbReference>
<dbReference type="InterPro" id="IPR005119">
    <property type="entry name" value="LysR_subst-bd"/>
</dbReference>
<dbReference type="InterPro" id="IPR036390">
    <property type="entry name" value="WH_DNA-bd_sf"/>
</dbReference>
<evidence type="ECO:0000256" key="3">
    <source>
        <dbReference type="ARBA" id="ARBA00023125"/>
    </source>
</evidence>
<dbReference type="GO" id="GO:0005829">
    <property type="term" value="C:cytosol"/>
    <property type="evidence" value="ECO:0007669"/>
    <property type="project" value="TreeGrafter"/>
</dbReference>
<dbReference type="PANTHER" id="PTHR30419">
    <property type="entry name" value="HTH-TYPE TRANSCRIPTIONAL REGULATOR YBHD"/>
    <property type="match status" value="1"/>
</dbReference>
<evidence type="ECO:0000259" key="5">
    <source>
        <dbReference type="PROSITE" id="PS50931"/>
    </source>
</evidence>
<reference evidence="6 9" key="1">
    <citation type="submission" date="2014-07" db="EMBL/GenBank/DDBJ databases">
        <title>Draft genome sequence of Thalassospira xiamenensis IB13.</title>
        <authorList>
            <person name="Lai Q."/>
            <person name="Shao Z."/>
        </authorList>
    </citation>
    <scope>NUCLEOTIDE SEQUENCE [LARGE SCALE GENOMIC DNA]</scope>
    <source>
        <strain evidence="6 9">IB13</strain>
    </source>
</reference>
<name>A0A154KWV9_9PROT</name>
<dbReference type="GO" id="GO:0003700">
    <property type="term" value="F:DNA-binding transcription factor activity"/>
    <property type="evidence" value="ECO:0007669"/>
    <property type="project" value="InterPro"/>
</dbReference>
<evidence type="ECO:0000313" key="9">
    <source>
        <dbReference type="Proteomes" id="UP000252266"/>
    </source>
</evidence>
<dbReference type="Pfam" id="PF00126">
    <property type="entry name" value="HTH_1"/>
    <property type="match status" value="1"/>
</dbReference>
<evidence type="ECO:0000256" key="1">
    <source>
        <dbReference type="ARBA" id="ARBA00009437"/>
    </source>
</evidence>
<reference evidence="7 8" key="2">
    <citation type="submission" date="2017-08" db="EMBL/GenBank/DDBJ databases">
        <authorList>
            <person name="de Groot N.N."/>
        </authorList>
    </citation>
    <scope>NUCLEOTIDE SEQUENCE [LARGE SCALE GENOMIC DNA]</scope>
    <source>
        <strain evidence="7 8">USBA 78</strain>
    </source>
</reference>
<comment type="similarity">
    <text evidence="1">Belongs to the LysR transcriptional regulatory family.</text>
</comment>
<dbReference type="PANTHER" id="PTHR30419:SF31">
    <property type="entry name" value="BLR3139 PROTEIN"/>
    <property type="match status" value="1"/>
</dbReference>
<keyword evidence="3 7" id="KW-0238">DNA-binding</keyword>
<protein>
    <submittedName>
        <fullName evidence="7">DNA-binding transcriptional regulator, LysR family</fullName>
    </submittedName>
    <submittedName>
        <fullName evidence="6">LysR family transcriptional regulator</fullName>
    </submittedName>
</protein>
<dbReference type="Proteomes" id="UP000219068">
    <property type="component" value="Unassembled WGS sequence"/>
</dbReference>
<accession>A0A154KWV9</accession>
<evidence type="ECO:0000313" key="7">
    <source>
        <dbReference type="EMBL" id="SOC29967.1"/>
    </source>
</evidence>
<dbReference type="InterPro" id="IPR036388">
    <property type="entry name" value="WH-like_DNA-bd_sf"/>
</dbReference>
<dbReference type="Gene3D" id="3.40.190.290">
    <property type="match status" value="1"/>
</dbReference>
<dbReference type="AlphaFoldDB" id="A0A154KWV9"/>
<dbReference type="GO" id="GO:0003677">
    <property type="term" value="F:DNA binding"/>
    <property type="evidence" value="ECO:0007669"/>
    <property type="project" value="UniProtKB-KW"/>
</dbReference>
<evidence type="ECO:0000256" key="2">
    <source>
        <dbReference type="ARBA" id="ARBA00023015"/>
    </source>
</evidence>
<dbReference type="EMBL" id="OBMM01000008">
    <property type="protein sequence ID" value="SOC29967.1"/>
    <property type="molecule type" value="Genomic_DNA"/>
</dbReference>
<feature type="domain" description="HTH lysR-type" evidence="5">
    <location>
        <begin position="1"/>
        <end position="57"/>
    </location>
</feature>
<dbReference type="EMBL" id="JPWJ01000006">
    <property type="protein sequence ID" value="RCK50172.1"/>
    <property type="molecule type" value="Genomic_DNA"/>
</dbReference>
<dbReference type="InterPro" id="IPR000847">
    <property type="entry name" value="LysR_HTH_N"/>
</dbReference>
<sequence length="297" mass="33396">MIDKLEMFMVLAREQHFGHAAEECGVTQPTLSSALRQLEDHLGVVLVRRGSRYQGLTPEGERVLEWARHIVGSSRSMRDEMRAMRFGLTGQVQIAVIPTALSMVHELTTPFREKHPDVTFAVLSRTSTEIQALLDNLQIDVGITYLDNEPLGRVTSIPLYYERYHLVTSNFDDIGDRESITWREAAEFPLCLLTPDMQNRRIINQHLTEAGARVSPTLESDSMIALFTHVHTGNWASIMPVKMVKEFSMRDRVKSIPIVDPDASHLVGMIAAKREPATPVVSALLKEAKQISELELA</sequence>
<evidence type="ECO:0000256" key="4">
    <source>
        <dbReference type="ARBA" id="ARBA00023163"/>
    </source>
</evidence>
<keyword evidence="2" id="KW-0805">Transcription regulation</keyword>
<dbReference type="RefSeq" id="WP_062953567.1">
    <property type="nucleotide sequence ID" value="NZ_JALLPZ010000004.1"/>
</dbReference>
<dbReference type="SUPFAM" id="SSF46785">
    <property type="entry name" value="Winged helix' DNA-binding domain"/>
    <property type="match status" value="1"/>
</dbReference>
<evidence type="ECO:0000313" key="8">
    <source>
        <dbReference type="Proteomes" id="UP000219068"/>
    </source>
</evidence>
<dbReference type="SUPFAM" id="SSF53850">
    <property type="entry name" value="Periplasmic binding protein-like II"/>
    <property type="match status" value="1"/>
</dbReference>
<evidence type="ECO:0000313" key="6">
    <source>
        <dbReference type="EMBL" id="RCK50172.1"/>
    </source>
</evidence>
<keyword evidence="4" id="KW-0804">Transcription</keyword>
<gene>
    <name evidence="7" type="ORF">SAMN05428964_10813</name>
    <name evidence="6" type="ORF">TH44_13065</name>
</gene>
<dbReference type="CDD" id="cd05466">
    <property type="entry name" value="PBP2_LTTR_substrate"/>
    <property type="match status" value="1"/>
</dbReference>
<dbReference type="InterPro" id="IPR050950">
    <property type="entry name" value="HTH-type_LysR_regulators"/>
</dbReference>
<organism evidence="6 9">
    <name type="scientific">Thalassospira xiamenensis</name>
    <dbReference type="NCBI Taxonomy" id="220697"/>
    <lineage>
        <taxon>Bacteria</taxon>
        <taxon>Pseudomonadati</taxon>
        <taxon>Pseudomonadota</taxon>
        <taxon>Alphaproteobacteria</taxon>
        <taxon>Rhodospirillales</taxon>
        <taxon>Thalassospiraceae</taxon>
        <taxon>Thalassospira</taxon>
    </lineage>
</organism>
<proteinExistence type="inferred from homology"/>
<dbReference type="Pfam" id="PF03466">
    <property type="entry name" value="LysR_substrate"/>
    <property type="match status" value="1"/>
</dbReference>